<keyword evidence="5" id="KW-0547">Nucleotide-binding</keyword>
<keyword evidence="7" id="KW-0472">Membrane</keyword>
<feature type="domain" description="ABC transporter" evidence="8">
    <location>
        <begin position="4"/>
        <end position="243"/>
    </location>
</feature>
<comment type="subcellular location">
    <subcellularLocation>
        <location evidence="1">Cell inner membrane</location>
        <topology evidence="1">Peripheral membrane protein</topology>
    </subcellularLocation>
</comment>
<dbReference type="Proteomes" id="UP000186098">
    <property type="component" value="Unassembled WGS sequence"/>
</dbReference>
<evidence type="ECO:0000256" key="6">
    <source>
        <dbReference type="ARBA" id="ARBA00022840"/>
    </source>
</evidence>
<evidence type="ECO:0000256" key="7">
    <source>
        <dbReference type="ARBA" id="ARBA00023136"/>
    </source>
</evidence>
<dbReference type="AlphaFoldDB" id="A0A1N7M0D9"/>
<dbReference type="RefSeq" id="WP_076365977.1">
    <property type="nucleotide sequence ID" value="NZ_FTOM01000005.1"/>
</dbReference>
<dbReference type="InterPro" id="IPR017871">
    <property type="entry name" value="ABC_transporter-like_CS"/>
</dbReference>
<evidence type="ECO:0000256" key="3">
    <source>
        <dbReference type="ARBA" id="ARBA00022448"/>
    </source>
</evidence>
<keyword evidence="4" id="KW-1003">Cell membrane</keyword>
<dbReference type="PROSITE" id="PS00211">
    <property type="entry name" value="ABC_TRANSPORTER_1"/>
    <property type="match status" value="1"/>
</dbReference>
<keyword evidence="6 9" id="KW-0067">ATP-binding</keyword>
<dbReference type="EMBL" id="FTOM01000005">
    <property type="protein sequence ID" value="SIS79534.1"/>
    <property type="molecule type" value="Genomic_DNA"/>
</dbReference>
<evidence type="ECO:0000256" key="1">
    <source>
        <dbReference type="ARBA" id="ARBA00004417"/>
    </source>
</evidence>
<evidence type="ECO:0000256" key="5">
    <source>
        <dbReference type="ARBA" id="ARBA00022741"/>
    </source>
</evidence>
<dbReference type="InterPro" id="IPR003439">
    <property type="entry name" value="ABC_transporter-like_ATP-bd"/>
</dbReference>
<dbReference type="GO" id="GO:0005524">
    <property type="term" value="F:ATP binding"/>
    <property type="evidence" value="ECO:0007669"/>
    <property type="project" value="UniProtKB-KW"/>
</dbReference>
<evidence type="ECO:0000259" key="8">
    <source>
        <dbReference type="PROSITE" id="PS50893"/>
    </source>
</evidence>
<evidence type="ECO:0000256" key="4">
    <source>
        <dbReference type="ARBA" id="ARBA00022475"/>
    </source>
</evidence>
<accession>A0A1N7M0D9</accession>
<gene>
    <name evidence="9" type="ORF">SAMN05421795_1057</name>
</gene>
<sequence length="473" mass="49365">MTLLSVKELAVDGPTAEMVAPISLALAAGQSVTLIGETGSGKSLFAQALLGTLPAGLRARGTLAVLGRQVPVDAPQALAGLWGRAISVLPQEPWRALDPLMRAGGQVEEVHRLVAQSDTPRRATQADLEALELTAAADRYPFELSGGMAQRLAIAAARAGGARIVVADEPSKGLDLARRDEVARRLRIVTETGGALVTITHDLELAEMLGGEVIVLREGKVVERGPAAQVLHRPQDSYTAALVAAEPRHWPAPPPPTPGAPVLSGTGLAVARGGRLLFSGVDITLHAGEVVGLCGPSGVGKSSLGDALLGLIAPVAGQITRGAGLAPIRFQKLWQDPPAAFAPHQTLGRGLRDLMALHGVDETRLAPLMARLHLDPALLERLPDAVSGGELQRLAIARALLLDPVLLFADEPSSRLDPLTQRAVIGLLTELARTRGIAVLLVSHNPDLIARTTDRQLHLAPDVEAVDPARAAG</sequence>
<dbReference type="InterPro" id="IPR050388">
    <property type="entry name" value="ABC_Ni/Peptide_Import"/>
</dbReference>
<dbReference type="STRING" id="407234.SAMN05421795_1057"/>
<feature type="domain" description="ABC transporter" evidence="8">
    <location>
        <begin position="263"/>
        <end position="473"/>
    </location>
</feature>
<dbReference type="Pfam" id="PF00005">
    <property type="entry name" value="ABC_tran"/>
    <property type="match status" value="2"/>
</dbReference>
<dbReference type="OrthoDB" id="9802264at2"/>
<proteinExistence type="inferred from homology"/>
<dbReference type="PROSITE" id="PS50893">
    <property type="entry name" value="ABC_TRANSPORTER_2"/>
    <property type="match status" value="2"/>
</dbReference>
<keyword evidence="3" id="KW-0813">Transport</keyword>
<dbReference type="GO" id="GO:0016887">
    <property type="term" value="F:ATP hydrolysis activity"/>
    <property type="evidence" value="ECO:0007669"/>
    <property type="project" value="InterPro"/>
</dbReference>
<keyword evidence="10" id="KW-1185">Reference proteome</keyword>
<comment type="similarity">
    <text evidence="2">Belongs to the ABC transporter superfamily.</text>
</comment>
<reference evidence="10" key="1">
    <citation type="submission" date="2017-01" db="EMBL/GenBank/DDBJ databases">
        <authorList>
            <person name="Varghese N."/>
            <person name="Submissions S."/>
        </authorList>
    </citation>
    <scope>NUCLEOTIDE SEQUENCE [LARGE SCALE GENOMIC DNA]</scope>
    <source>
        <strain evidence="10">DSM 18714</strain>
    </source>
</reference>
<dbReference type="SMART" id="SM00382">
    <property type="entry name" value="AAA"/>
    <property type="match status" value="2"/>
</dbReference>
<dbReference type="Gene3D" id="3.40.50.300">
    <property type="entry name" value="P-loop containing nucleotide triphosphate hydrolases"/>
    <property type="match status" value="2"/>
</dbReference>
<dbReference type="PANTHER" id="PTHR43297">
    <property type="entry name" value="OLIGOPEPTIDE TRANSPORT ATP-BINDING PROTEIN APPD"/>
    <property type="match status" value="1"/>
</dbReference>
<dbReference type="GO" id="GO:0005886">
    <property type="term" value="C:plasma membrane"/>
    <property type="evidence" value="ECO:0007669"/>
    <property type="project" value="UniProtKB-SubCell"/>
</dbReference>
<organism evidence="9 10">
    <name type="scientific">Phaeovulum vinaykumarii</name>
    <dbReference type="NCBI Taxonomy" id="407234"/>
    <lineage>
        <taxon>Bacteria</taxon>
        <taxon>Pseudomonadati</taxon>
        <taxon>Pseudomonadota</taxon>
        <taxon>Alphaproteobacteria</taxon>
        <taxon>Rhodobacterales</taxon>
        <taxon>Paracoccaceae</taxon>
        <taxon>Phaeovulum</taxon>
    </lineage>
</organism>
<dbReference type="InterPro" id="IPR027417">
    <property type="entry name" value="P-loop_NTPase"/>
</dbReference>
<evidence type="ECO:0000313" key="10">
    <source>
        <dbReference type="Proteomes" id="UP000186098"/>
    </source>
</evidence>
<dbReference type="PANTHER" id="PTHR43297:SF7">
    <property type="entry name" value="D,D-DIPEPTIDE TRANSPORT ATP-BINDING PROTEIN DDPD-RELATED"/>
    <property type="match status" value="1"/>
</dbReference>
<evidence type="ECO:0000313" key="9">
    <source>
        <dbReference type="EMBL" id="SIS79534.1"/>
    </source>
</evidence>
<protein>
    <submittedName>
        <fullName evidence="9">Peptide/nickel transport system ATP-binding protein</fullName>
    </submittedName>
</protein>
<dbReference type="SUPFAM" id="SSF52540">
    <property type="entry name" value="P-loop containing nucleoside triphosphate hydrolases"/>
    <property type="match status" value="2"/>
</dbReference>
<evidence type="ECO:0000256" key="2">
    <source>
        <dbReference type="ARBA" id="ARBA00005417"/>
    </source>
</evidence>
<dbReference type="InterPro" id="IPR003593">
    <property type="entry name" value="AAA+_ATPase"/>
</dbReference>
<name>A0A1N7M0D9_9RHOB</name>